<dbReference type="SUPFAM" id="SSF52540">
    <property type="entry name" value="P-loop containing nucleoside triphosphate hydrolases"/>
    <property type="match status" value="1"/>
</dbReference>
<dbReference type="RefSeq" id="WP_345128413.1">
    <property type="nucleotide sequence ID" value="NZ_BAABAT010000009.1"/>
</dbReference>
<dbReference type="InterPro" id="IPR027417">
    <property type="entry name" value="P-loop_NTPase"/>
</dbReference>
<reference evidence="2" key="1">
    <citation type="journal article" date="2019" name="Int. J. Syst. Evol. Microbiol.">
        <title>The Global Catalogue of Microorganisms (GCM) 10K type strain sequencing project: providing services to taxonomists for standard genome sequencing and annotation.</title>
        <authorList>
            <consortium name="The Broad Institute Genomics Platform"/>
            <consortium name="The Broad Institute Genome Sequencing Center for Infectious Disease"/>
            <person name="Wu L."/>
            <person name="Ma J."/>
        </authorList>
    </citation>
    <scope>NUCLEOTIDE SEQUENCE [LARGE SCALE GENOMIC DNA]</scope>
    <source>
        <strain evidence="2">JCM 17441</strain>
    </source>
</reference>
<evidence type="ECO:0000313" key="1">
    <source>
        <dbReference type="EMBL" id="GAA4250358.1"/>
    </source>
</evidence>
<comment type="caution">
    <text evidence="1">The sequence shown here is derived from an EMBL/GenBank/DDBJ whole genome shotgun (WGS) entry which is preliminary data.</text>
</comment>
<evidence type="ECO:0000313" key="2">
    <source>
        <dbReference type="Proteomes" id="UP001500620"/>
    </source>
</evidence>
<evidence type="ECO:0008006" key="3">
    <source>
        <dbReference type="Google" id="ProtNLM"/>
    </source>
</evidence>
<dbReference type="EMBL" id="BAABAT010000009">
    <property type="protein sequence ID" value="GAA4250358.1"/>
    <property type="molecule type" value="Genomic_DNA"/>
</dbReference>
<name>A0ABP8D9S7_9ACTN</name>
<protein>
    <recommendedName>
        <fullName evidence="3">Adenylate kinase</fullName>
    </recommendedName>
</protein>
<accession>A0ABP8D9S7</accession>
<dbReference type="Proteomes" id="UP001500620">
    <property type="component" value="Unassembled WGS sequence"/>
</dbReference>
<organism evidence="1 2">
    <name type="scientific">Dactylosporangium darangshiense</name>
    <dbReference type="NCBI Taxonomy" id="579108"/>
    <lineage>
        <taxon>Bacteria</taxon>
        <taxon>Bacillati</taxon>
        <taxon>Actinomycetota</taxon>
        <taxon>Actinomycetes</taxon>
        <taxon>Micromonosporales</taxon>
        <taxon>Micromonosporaceae</taxon>
        <taxon>Dactylosporangium</taxon>
    </lineage>
</organism>
<gene>
    <name evidence="1" type="ORF">GCM10022255_038570</name>
</gene>
<keyword evidence="2" id="KW-1185">Reference proteome</keyword>
<dbReference type="Pfam" id="PF00406">
    <property type="entry name" value="ADK"/>
    <property type="match status" value="1"/>
</dbReference>
<dbReference type="Gene3D" id="3.40.50.300">
    <property type="entry name" value="P-loop containing nucleotide triphosphate hydrolases"/>
    <property type="match status" value="1"/>
</dbReference>
<proteinExistence type="predicted"/>
<sequence>MRIILLASPGAAGSAWGAAIAAHFDIAHLAMRELLRDQIVRGTDLGRAARERLLRGEVVPDRIALELFRRELAGVRAGGQYLMEGLPCTLDQAREGYKIALDLGLTADVALLPRAGHDAVSGPLVAWYRSRGILLSAEALGTAPEARLEIVAALEAMRPLLEHVPEHMRRPVELSGAGGLPGDRPGSATCRPIPEVRLCGS</sequence>